<keyword evidence="3" id="KW-1185">Reference proteome</keyword>
<evidence type="ECO:0000256" key="1">
    <source>
        <dbReference type="SAM" id="MobiDB-lite"/>
    </source>
</evidence>
<accession>A0A2H3E0B7</accession>
<name>A0A2H3E0B7_ARMGA</name>
<dbReference type="AlphaFoldDB" id="A0A2H3E0B7"/>
<dbReference type="EMBL" id="KZ293657">
    <property type="protein sequence ID" value="PBK93136.1"/>
    <property type="molecule type" value="Genomic_DNA"/>
</dbReference>
<feature type="compositionally biased region" description="Basic and acidic residues" evidence="1">
    <location>
        <begin position="75"/>
        <end position="98"/>
    </location>
</feature>
<evidence type="ECO:0000313" key="2">
    <source>
        <dbReference type="EMBL" id="PBK93136.1"/>
    </source>
</evidence>
<feature type="region of interest" description="Disordered" evidence="1">
    <location>
        <begin position="57"/>
        <end position="98"/>
    </location>
</feature>
<proteinExistence type="predicted"/>
<protein>
    <submittedName>
        <fullName evidence="2">Uncharacterized protein</fullName>
    </submittedName>
</protein>
<organism evidence="2 3">
    <name type="scientific">Armillaria gallica</name>
    <name type="common">Bulbous honey fungus</name>
    <name type="synonym">Armillaria bulbosa</name>
    <dbReference type="NCBI Taxonomy" id="47427"/>
    <lineage>
        <taxon>Eukaryota</taxon>
        <taxon>Fungi</taxon>
        <taxon>Dikarya</taxon>
        <taxon>Basidiomycota</taxon>
        <taxon>Agaricomycotina</taxon>
        <taxon>Agaricomycetes</taxon>
        <taxon>Agaricomycetidae</taxon>
        <taxon>Agaricales</taxon>
        <taxon>Marasmiineae</taxon>
        <taxon>Physalacriaceae</taxon>
        <taxon>Armillaria</taxon>
    </lineage>
</organism>
<dbReference type="Proteomes" id="UP000217790">
    <property type="component" value="Unassembled WGS sequence"/>
</dbReference>
<reference evidence="3" key="1">
    <citation type="journal article" date="2017" name="Nat. Ecol. Evol.">
        <title>Genome expansion and lineage-specific genetic innovations in the forest pathogenic fungi Armillaria.</title>
        <authorList>
            <person name="Sipos G."/>
            <person name="Prasanna A.N."/>
            <person name="Walter M.C."/>
            <person name="O'Connor E."/>
            <person name="Balint B."/>
            <person name="Krizsan K."/>
            <person name="Kiss B."/>
            <person name="Hess J."/>
            <person name="Varga T."/>
            <person name="Slot J."/>
            <person name="Riley R."/>
            <person name="Boka B."/>
            <person name="Rigling D."/>
            <person name="Barry K."/>
            <person name="Lee J."/>
            <person name="Mihaltcheva S."/>
            <person name="LaButti K."/>
            <person name="Lipzen A."/>
            <person name="Waldron R."/>
            <person name="Moloney N.M."/>
            <person name="Sperisen C."/>
            <person name="Kredics L."/>
            <person name="Vagvoelgyi C."/>
            <person name="Patrignani A."/>
            <person name="Fitzpatrick D."/>
            <person name="Nagy I."/>
            <person name="Doyle S."/>
            <person name="Anderson J.B."/>
            <person name="Grigoriev I.V."/>
            <person name="Gueldener U."/>
            <person name="Muensterkoetter M."/>
            <person name="Nagy L.G."/>
        </authorList>
    </citation>
    <scope>NUCLEOTIDE SEQUENCE [LARGE SCALE GENOMIC DNA]</scope>
    <source>
        <strain evidence="3">Ar21-2</strain>
    </source>
</reference>
<sequence length="98" mass="11511">MTALVQIRPLDPGEEREVEEKTEIEEIGIGEPEIEEWRCNMREAIKTLDKFFSNIPPQATTSLELPAPPPQPQSRLDRLLPWRRPRQQDEEHQLTERV</sequence>
<evidence type="ECO:0000313" key="3">
    <source>
        <dbReference type="Proteomes" id="UP000217790"/>
    </source>
</evidence>
<gene>
    <name evidence="2" type="ORF">ARMGADRAFT_148988</name>
</gene>
<dbReference type="InParanoid" id="A0A2H3E0B7"/>